<sequence length="204" mass="23691">MFFGHKKERRRQVNEIRCDWVNEDPLYIAYHDEEWGKPLYDDRKLFELLMLEGMQAGLSWYTVLKKREHFRKVFDEFDPVKIAEYDEVKITALLGDPGIIRNRLKINAIIRNAAVYLQIVQEEGGFADYLWSFTGGVPVINNWKSRAEVPITTSQSDQMSKALRKKGMKFVGSTICYAFMQASGMVDDHTRECFCRSKSQLSGS</sequence>
<dbReference type="Pfam" id="PF03352">
    <property type="entry name" value="Adenine_glyco"/>
    <property type="match status" value="1"/>
</dbReference>
<dbReference type="Gene3D" id="1.10.340.30">
    <property type="entry name" value="Hypothetical protein, domain 2"/>
    <property type="match status" value="1"/>
</dbReference>
<organism evidence="1 2">
    <name type="scientific">Paenibacillus borealis</name>
    <dbReference type="NCBI Taxonomy" id="160799"/>
    <lineage>
        <taxon>Bacteria</taxon>
        <taxon>Bacillati</taxon>
        <taxon>Bacillota</taxon>
        <taxon>Bacilli</taxon>
        <taxon>Bacillales</taxon>
        <taxon>Paenibacillaceae</taxon>
        <taxon>Paenibacillus</taxon>
    </lineage>
</organism>
<name>A0ABX3HSI0_PAEBO</name>
<evidence type="ECO:0000313" key="2">
    <source>
        <dbReference type="Proteomes" id="UP000187412"/>
    </source>
</evidence>
<dbReference type="InterPro" id="IPR011257">
    <property type="entry name" value="DNA_glycosylase"/>
</dbReference>
<dbReference type="PANTHER" id="PTHR30037:SF4">
    <property type="entry name" value="DNA-3-METHYLADENINE GLYCOSYLASE I"/>
    <property type="match status" value="1"/>
</dbReference>
<keyword evidence="2" id="KW-1185">Reference proteome</keyword>
<proteinExistence type="predicted"/>
<dbReference type="SUPFAM" id="SSF48150">
    <property type="entry name" value="DNA-glycosylase"/>
    <property type="match status" value="1"/>
</dbReference>
<dbReference type="EMBL" id="MPTB01000002">
    <property type="protein sequence ID" value="OMD53037.1"/>
    <property type="molecule type" value="Genomic_DNA"/>
</dbReference>
<dbReference type="PANTHER" id="PTHR30037">
    <property type="entry name" value="DNA-3-METHYLADENINE GLYCOSYLASE 1"/>
    <property type="match status" value="1"/>
</dbReference>
<protein>
    <submittedName>
        <fullName evidence="1">DNA-3-methyladenine glycosylase</fullName>
    </submittedName>
</protein>
<evidence type="ECO:0000313" key="1">
    <source>
        <dbReference type="EMBL" id="OMD53037.1"/>
    </source>
</evidence>
<comment type="caution">
    <text evidence="1">The sequence shown here is derived from an EMBL/GenBank/DDBJ whole genome shotgun (WGS) entry which is preliminary data.</text>
</comment>
<dbReference type="InterPro" id="IPR004597">
    <property type="entry name" value="Tag"/>
</dbReference>
<dbReference type="InterPro" id="IPR005019">
    <property type="entry name" value="Adenine_glyco"/>
</dbReference>
<accession>A0ABX3HSI0</accession>
<gene>
    <name evidence="1" type="ORF">BSK56_02055</name>
</gene>
<dbReference type="Proteomes" id="UP000187412">
    <property type="component" value="Unassembled WGS sequence"/>
</dbReference>
<reference evidence="1 2" key="1">
    <citation type="submission" date="2016-10" db="EMBL/GenBank/DDBJ databases">
        <title>Paenibacillus species isolates.</title>
        <authorList>
            <person name="Beno S.M."/>
        </authorList>
    </citation>
    <scope>NUCLEOTIDE SEQUENCE [LARGE SCALE GENOMIC DNA]</scope>
    <source>
        <strain evidence="1 2">FSL H7-0744</strain>
    </source>
</reference>
<dbReference type="NCBIfam" id="TIGR00624">
    <property type="entry name" value="tag"/>
    <property type="match status" value="1"/>
</dbReference>
<dbReference type="InterPro" id="IPR052891">
    <property type="entry name" value="DNA-3mA_glycosylase"/>
</dbReference>